<dbReference type="KEGG" id="amus:LMH87_000839"/>
<dbReference type="GeneID" id="80887998"/>
<keyword evidence="2" id="KW-1185">Reference proteome</keyword>
<evidence type="ECO:0000313" key="1">
    <source>
        <dbReference type="EMBL" id="KAJ4155602.1"/>
    </source>
</evidence>
<dbReference type="EMBL" id="JAJHUN010000007">
    <property type="protein sequence ID" value="KAJ4155602.1"/>
    <property type="molecule type" value="Genomic_DNA"/>
</dbReference>
<protein>
    <submittedName>
        <fullName evidence="1">Uncharacterized protein</fullName>
    </submittedName>
</protein>
<dbReference type="Proteomes" id="UP001144673">
    <property type="component" value="Chromosome 6"/>
</dbReference>
<name>A0A9W8UMX9_AKAMU</name>
<evidence type="ECO:0000313" key="2">
    <source>
        <dbReference type="Proteomes" id="UP001144673"/>
    </source>
</evidence>
<reference evidence="1" key="1">
    <citation type="journal article" date="2023" name="Access Microbiol">
        <title>De-novo genome assembly for Akanthomyces muscarius, a biocontrol agent of insect agricultural pests.</title>
        <authorList>
            <person name="Erdos Z."/>
            <person name="Studholme D.J."/>
            <person name="Raymond B."/>
            <person name="Sharma M."/>
        </authorList>
    </citation>
    <scope>NUCLEOTIDE SEQUENCE</scope>
    <source>
        <strain evidence="1">Ve6</strain>
    </source>
</reference>
<organism evidence="1 2">
    <name type="scientific">Akanthomyces muscarius</name>
    <name type="common">Entomopathogenic fungus</name>
    <name type="synonym">Lecanicillium muscarium</name>
    <dbReference type="NCBI Taxonomy" id="2231603"/>
    <lineage>
        <taxon>Eukaryota</taxon>
        <taxon>Fungi</taxon>
        <taxon>Dikarya</taxon>
        <taxon>Ascomycota</taxon>
        <taxon>Pezizomycotina</taxon>
        <taxon>Sordariomycetes</taxon>
        <taxon>Hypocreomycetidae</taxon>
        <taxon>Hypocreales</taxon>
        <taxon>Cordycipitaceae</taxon>
        <taxon>Akanthomyces</taxon>
    </lineage>
</organism>
<gene>
    <name evidence="1" type="ORF">LMH87_000839</name>
</gene>
<dbReference type="AlphaFoldDB" id="A0A9W8UMX9"/>
<comment type="caution">
    <text evidence="1">The sequence shown here is derived from an EMBL/GenBank/DDBJ whole genome shotgun (WGS) entry which is preliminary data.</text>
</comment>
<sequence>MRKPDRGCAALCKFFSHEDYPSQKDCDELAADIALTQPGTSSIEQGSRSYSVLAGGYIIQFREPSARLDMRLIRAAETTYGGYVGHVLEEREIGCLWVYRSVRMRGVRLEALQRQPAPELTSSPLFRMIPSFARFCASAWKNKPAALPPPRAGLLDEYTTMLDRVLVLLPQRYHRVIRWTRGNLRVLFESNWPMVVNNLCLHPTNIAVDEWTGHMLGPISWSKAEISPFGMSLAGVYVLLGFVQEGKWKRVQHYEELLSLFFDVLLKEMRGSPGPPFETVMTLAVLLERTASIGELWRHRSKVFSFRDPQLSFLDSSLPL</sequence>
<accession>A0A9W8UMX9</accession>
<proteinExistence type="predicted"/>
<dbReference type="RefSeq" id="XP_056055726.1">
    <property type="nucleotide sequence ID" value="XM_056198814.1"/>
</dbReference>